<evidence type="ECO:0000313" key="3">
    <source>
        <dbReference type="EMBL" id="QNO46816.1"/>
    </source>
</evidence>
<gene>
    <name evidence="3" type="ORF">ANHBFCNH_00004</name>
    <name evidence="2" type="ORF">HFNPJNGC_00003</name>
</gene>
<name>A0A7G9YFN2_9EURY</name>
<feature type="transmembrane region" description="Helical" evidence="1">
    <location>
        <begin position="40"/>
        <end position="58"/>
    </location>
</feature>
<evidence type="ECO:0000256" key="1">
    <source>
        <dbReference type="SAM" id="Phobius"/>
    </source>
</evidence>
<dbReference type="EMBL" id="MT631221">
    <property type="protein sequence ID" value="QNO46816.1"/>
    <property type="molecule type" value="Genomic_DNA"/>
</dbReference>
<proteinExistence type="predicted"/>
<keyword evidence="1" id="KW-0472">Membrane</keyword>
<sequence length="143" mass="16734">MDNHTKQTDPSVEYLTQMFPEEFLRNLAKKTEFIKRIRKIDPVIFFWVLTLGFGVDFLRSIRALERRYETEANIKLSDGALYDRFTPELVAFLRECVLHAIEFQAQQQSRALGEKLNGFKDIIIQDSSIIRLHESLADLWPAT</sequence>
<protein>
    <submittedName>
        <fullName evidence="3">Uncharacterized protein</fullName>
    </submittedName>
</protein>
<keyword evidence="1" id="KW-0812">Transmembrane</keyword>
<keyword evidence="1" id="KW-1133">Transmembrane helix</keyword>
<reference evidence="3" key="1">
    <citation type="submission" date="2020-06" db="EMBL/GenBank/DDBJ databases">
        <title>Unique genomic features of the anaerobic methanotrophic archaea.</title>
        <authorList>
            <person name="Chadwick G.L."/>
            <person name="Skennerton C.T."/>
            <person name="Laso-Perez R."/>
            <person name="Leu A.O."/>
            <person name="Speth D.R."/>
            <person name="Yu H."/>
            <person name="Morgan-Lang C."/>
            <person name="Hatzenpichler R."/>
            <person name="Goudeau D."/>
            <person name="Malmstrom R."/>
            <person name="Brazelton W.J."/>
            <person name="Woyke T."/>
            <person name="Hallam S.J."/>
            <person name="Tyson G.W."/>
            <person name="Wegener G."/>
            <person name="Boetius A."/>
            <person name="Orphan V."/>
        </authorList>
    </citation>
    <scope>NUCLEOTIDE SEQUENCE</scope>
</reference>
<dbReference type="EMBL" id="MT631116">
    <property type="protein sequence ID" value="QNO45427.1"/>
    <property type="molecule type" value="Genomic_DNA"/>
</dbReference>
<organism evidence="3">
    <name type="scientific">Candidatus Methanogaster sp. ANME-2c ERB4</name>
    <dbReference type="NCBI Taxonomy" id="2759911"/>
    <lineage>
        <taxon>Archaea</taxon>
        <taxon>Methanobacteriati</taxon>
        <taxon>Methanobacteriota</taxon>
        <taxon>Stenosarchaea group</taxon>
        <taxon>Methanomicrobia</taxon>
        <taxon>Methanosarcinales</taxon>
        <taxon>ANME-2 cluster</taxon>
        <taxon>Candidatus Methanogasteraceae</taxon>
        <taxon>Candidatus Methanogaster</taxon>
    </lineage>
</organism>
<evidence type="ECO:0000313" key="2">
    <source>
        <dbReference type="EMBL" id="QNO45427.1"/>
    </source>
</evidence>
<accession>A0A7G9YFN2</accession>
<dbReference type="AlphaFoldDB" id="A0A7G9YFN2"/>